<dbReference type="SUPFAM" id="SSF51735">
    <property type="entry name" value="NAD(P)-binding Rossmann-fold domains"/>
    <property type="match status" value="1"/>
</dbReference>
<evidence type="ECO:0000313" key="2">
    <source>
        <dbReference type="EMBL" id="KAA5408694.1"/>
    </source>
</evidence>
<organism evidence="2 3">
    <name type="scientific">Bacteroides cellulosilyticus</name>
    <dbReference type="NCBI Taxonomy" id="246787"/>
    <lineage>
        <taxon>Bacteria</taxon>
        <taxon>Pseudomonadati</taxon>
        <taxon>Bacteroidota</taxon>
        <taxon>Bacteroidia</taxon>
        <taxon>Bacteroidales</taxon>
        <taxon>Bacteroidaceae</taxon>
        <taxon>Bacteroides</taxon>
    </lineage>
</organism>
<evidence type="ECO:0000313" key="3">
    <source>
        <dbReference type="Proteomes" id="UP000325055"/>
    </source>
</evidence>
<dbReference type="FunFam" id="3.40.50.720:FF:000084">
    <property type="entry name" value="Short-chain dehydrogenase reductase"/>
    <property type="match status" value="1"/>
</dbReference>
<sequence>MSLYNPYSLSGKVILITGASSGIGKETAIECSKMGASLIITGRDEERLNSTYLQLVGEGHKVIVADLASEDSLSALIARITKVDGVVLCAGKGMSAPVQYSTPDKFKDVFSINFFSPVELIRRLYKNKVLQKRASVVFVSSIGGVRKITYGNMIYGTSKAAFSSMMKYSAKEFAVRGIRVNSVNPGMVCTKMIDAGTFTEEQREADIQKYPLKRYGRPEDIAYSVIFLLSDASSWITGLELIIDGGVTI</sequence>
<dbReference type="AlphaFoldDB" id="A0A5M6AAM6"/>
<dbReference type="PANTHER" id="PTHR43975:SF2">
    <property type="entry name" value="EG:BACR7A4.14 PROTEIN-RELATED"/>
    <property type="match status" value="1"/>
</dbReference>
<comment type="caution">
    <text evidence="2">The sequence shown here is derived from an EMBL/GenBank/DDBJ whole genome shotgun (WGS) entry which is preliminary data.</text>
</comment>
<dbReference type="Pfam" id="PF13561">
    <property type="entry name" value="adh_short_C2"/>
    <property type="match status" value="1"/>
</dbReference>
<dbReference type="PANTHER" id="PTHR43975">
    <property type="entry name" value="ZGC:101858"/>
    <property type="match status" value="1"/>
</dbReference>
<reference evidence="2 3" key="1">
    <citation type="journal article" date="2019" name="Nat. Med.">
        <title>A library of human gut bacterial isolates paired with longitudinal multiomics data enables mechanistic microbiome research.</title>
        <authorList>
            <person name="Poyet M."/>
            <person name="Groussin M."/>
            <person name="Gibbons S.M."/>
            <person name="Avila-Pacheco J."/>
            <person name="Jiang X."/>
            <person name="Kearney S.M."/>
            <person name="Perrotta A.R."/>
            <person name="Berdy B."/>
            <person name="Zhao S."/>
            <person name="Lieberman T.D."/>
            <person name="Swanson P.K."/>
            <person name="Smith M."/>
            <person name="Roesemann S."/>
            <person name="Alexander J.E."/>
            <person name="Rich S.A."/>
            <person name="Livny J."/>
            <person name="Vlamakis H."/>
            <person name="Clish C."/>
            <person name="Bullock K."/>
            <person name="Deik A."/>
            <person name="Scott J."/>
            <person name="Pierce K.A."/>
            <person name="Xavier R.J."/>
            <person name="Alm E.J."/>
        </authorList>
    </citation>
    <scope>NUCLEOTIDE SEQUENCE [LARGE SCALE GENOMIC DNA]</scope>
    <source>
        <strain evidence="2 3">BIOML-A7</strain>
    </source>
</reference>
<protein>
    <submittedName>
        <fullName evidence="2">SDR family oxidoreductase</fullName>
    </submittedName>
</protein>
<dbReference type="InterPro" id="IPR002347">
    <property type="entry name" value="SDR_fam"/>
</dbReference>
<dbReference type="InterPro" id="IPR036291">
    <property type="entry name" value="NAD(P)-bd_dom_sf"/>
</dbReference>
<dbReference type="Gene3D" id="3.40.50.720">
    <property type="entry name" value="NAD(P)-binding Rossmann-like Domain"/>
    <property type="match status" value="1"/>
</dbReference>
<dbReference type="Proteomes" id="UP000325055">
    <property type="component" value="Unassembled WGS sequence"/>
</dbReference>
<proteinExistence type="inferred from homology"/>
<dbReference type="EMBL" id="VVYW01000009">
    <property type="protein sequence ID" value="KAA5408694.1"/>
    <property type="molecule type" value="Genomic_DNA"/>
</dbReference>
<accession>A0A5M6AAM6</accession>
<evidence type="ECO:0000256" key="1">
    <source>
        <dbReference type="ARBA" id="ARBA00006484"/>
    </source>
</evidence>
<dbReference type="PRINTS" id="PR00081">
    <property type="entry name" value="GDHRDH"/>
</dbReference>
<gene>
    <name evidence="2" type="ORF">F2Y86_12915</name>
</gene>
<name>A0A5M6AAM6_9BACE</name>
<dbReference type="RefSeq" id="WP_149949837.1">
    <property type="nucleotide sequence ID" value="NZ_RCXI01000009.1"/>
</dbReference>
<dbReference type="CDD" id="cd05233">
    <property type="entry name" value="SDR_c"/>
    <property type="match status" value="1"/>
</dbReference>
<comment type="similarity">
    <text evidence="1">Belongs to the short-chain dehydrogenases/reductases (SDR) family.</text>
</comment>